<evidence type="ECO:0000256" key="1">
    <source>
        <dbReference type="SAM" id="Phobius"/>
    </source>
</evidence>
<evidence type="ECO:0000313" key="2">
    <source>
        <dbReference type="EMBL" id="QOU10729.1"/>
    </source>
</evidence>
<proteinExistence type="predicted"/>
<name>A0A7S6PV92_9STRA</name>
<keyword evidence="1" id="KW-0812">Transmembrane</keyword>
<keyword evidence="2" id="KW-0934">Plastid</keyword>
<gene>
    <name evidence="2" type="primary">ycf19</name>
    <name evidence="2" type="ORF">SpumellaPt_p031</name>
</gene>
<organism evidence="2">
    <name type="scientific">Spumella sp. Baekdong012001B8</name>
    <dbReference type="NCBI Taxonomy" id="2782410"/>
    <lineage>
        <taxon>Eukaryota</taxon>
        <taxon>Sar</taxon>
        <taxon>Stramenopiles</taxon>
        <taxon>Ochrophyta</taxon>
        <taxon>Chrysophyceae</taxon>
        <taxon>Chromulinales</taxon>
        <taxon>Chromulinaceae</taxon>
        <taxon>Spumella</taxon>
    </lineage>
</organism>
<feature type="transmembrane region" description="Helical" evidence="1">
    <location>
        <begin position="21"/>
        <end position="38"/>
    </location>
</feature>
<keyword evidence="1" id="KW-0472">Membrane</keyword>
<dbReference type="AlphaFoldDB" id="A0A7S6PV92"/>
<keyword evidence="1" id="KW-1133">Transmembrane helix</keyword>
<protein>
    <submittedName>
        <fullName evidence="2">Photosystem I assembly protein Ycf19</fullName>
    </submittedName>
</protein>
<geneLocation type="plastid" evidence="2"/>
<sequence>MAQNNKICAHNTQSASSSLDALIVTSFCTILYGLLQIFEVSIDCYRILCATTIIMKYLPYLRASKKPWSIFIALTKPYFSVLSKFLPTFYLASIGYDFSLLFSLEILRVLAKFLQEANFQLFFFIQKFVLRSTH</sequence>
<feature type="transmembrane region" description="Helical" evidence="1">
    <location>
        <begin position="89"/>
        <end position="111"/>
    </location>
</feature>
<dbReference type="EMBL" id="MN935479">
    <property type="protein sequence ID" value="QOU10729.1"/>
    <property type="molecule type" value="Genomic_DNA"/>
</dbReference>
<accession>A0A7S6PV92</accession>
<reference evidence="2" key="1">
    <citation type="journal article" date="2020" name="Front. Plant Sci.">
        <title>Comparative Plastid Genomics of Non-Photosynthetic Chrysophytes: Genome Reduction and Compaction.</title>
        <authorList>
            <person name="Kim J.I."/>
            <person name="Jeong M."/>
            <person name="Archibald J.M."/>
            <person name="Shin W."/>
        </authorList>
    </citation>
    <scope>NUCLEOTIDE SEQUENCE</scope>
    <source>
        <strain evidence="2">Baekdong012001B8</strain>
    </source>
</reference>